<proteinExistence type="predicted"/>
<organism evidence="2 3">
    <name type="scientific">Candidatus Pantoea gossypiicola</name>
    <dbReference type="NCBI Taxonomy" id="2608008"/>
    <lineage>
        <taxon>Bacteria</taxon>
        <taxon>Pseudomonadati</taxon>
        <taxon>Pseudomonadota</taxon>
        <taxon>Gammaproteobacteria</taxon>
        <taxon>Enterobacterales</taxon>
        <taxon>Erwiniaceae</taxon>
        <taxon>Pantoea</taxon>
    </lineage>
</organism>
<dbReference type="RefSeq" id="WP_150012413.1">
    <property type="nucleotide sequence ID" value="NZ_VWVM01000006.1"/>
</dbReference>
<evidence type="ECO:0008006" key="4">
    <source>
        <dbReference type="Google" id="ProtNLM"/>
    </source>
</evidence>
<keyword evidence="3" id="KW-1185">Reference proteome</keyword>
<dbReference type="Proteomes" id="UP000324255">
    <property type="component" value="Unassembled WGS sequence"/>
</dbReference>
<dbReference type="EMBL" id="VWVM01000006">
    <property type="protein sequence ID" value="KAA6125322.1"/>
    <property type="molecule type" value="Genomic_DNA"/>
</dbReference>
<accession>A0AB34CKI8</accession>
<evidence type="ECO:0000256" key="1">
    <source>
        <dbReference type="SAM" id="Phobius"/>
    </source>
</evidence>
<feature type="transmembrane region" description="Helical" evidence="1">
    <location>
        <begin position="46"/>
        <end position="67"/>
    </location>
</feature>
<name>A0AB34CKI8_9GAMM</name>
<feature type="transmembrane region" description="Helical" evidence="1">
    <location>
        <begin position="73"/>
        <end position="96"/>
    </location>
</feature>
<keyword evidence="1" id="KW-1133">Transmembrane helix</keyword>
<gene>
    <name evidence="2" type="ORF">F3I20_09200</name>
</gene>
<reference evidence="2 3" key="1">
    <citation type="submission" date="2019-09" db="EMBL/GenBank/DDBJ databases">
        <title>Genomic diversity of phyloplane-associated Pantoea species in Pakistan cotton crop.</title>
        <authorList>
            <person name="Tufail M.R."/>
            <person name="Cook D.R."/>
        </authorList>
    </citation>
    <scope>NUCLEOTIDE SEQUENCE [LARGE SCALE GENOMIC DNA]</scope>
    <source>
        <strain evidence="2 3">B_8</strain>
    </source>
</reference>
<keyword evidence="1" id="KW-0812">Transmembrane</keyword>
<sequence length="107" mass="12161">MNEFEQELYDNGFSAKDIGKLKSIIKKDESKKDTLQSLVIDLSKRFWGGVIALVILTLVGLDGIFNADASNAIPYIIVLTFAFFVVYFVTPLNLAWKANRFIRKNRN</sequence>
<protein>
    <recommendedName>
        <fullName evidence="4">DUF2157 domain-containing protein</fullName>
    </recommendedName>
</protein>
<evidence type="ECO:0000313" key="2">
    <source>
        <dbReference type="EMBL" id="KAA6125322.1"/>
    </source>
</evidence>
<dbReference type="AlphaFoldDB" id="A0AB34CKI8"/>
<evidence type="ECO:0000313" key="3">
    <source>
        <dbReference type="Proteomes" id="UP000324255"/>
    </source>
</evidence>
<keyword evidence="1" id="KW-0472">Membrane</keyword>
<comment type="caution">
    <text evidence="2">The sequence shown here is derived from an EMBL/GenBank/DDBJ whole genome shotgun (WGS) entry which is preliminary data.</text>
</comment>